<dbReference type="GO" id="GO:0015293">
    <property type="term" value="F:symporter activity"/>
    <property type="evidence" value="ECO:0007669"/>
    <property type="project" value="UniProtKB-KW"/>
</dbReference>
<dbReference type="NCBIfam" id="NF001923">
    <property type="entry name" value="PRK00701.1"/>
    <property type="match status" value="1"/>
</dbReference>
<keyword evidence="6 7" id="KW-0472">Membrane</keyword>
<keyword evidence="2" id="KW-0813">Transport</keyword>
<feature type="transmembrane region" description="Helical" evidence="7">
    <location>
        <begin position="21"/>
        <end position="37"/>
    </location>
</feature>
<feature type="transmembrane region" description="Helical" evidence="7">
    <location>
        <begin position="200"/>
        <end position="224"/>
    </location>
</feature>
<feature type="transmembrane region" description="Helical" evidence="7">
    <location>
        <begin position="52"/>
        <end position="73"/>
    </location>
</feature>
<dbReference type="NCBIfam" id="NF037982">
    <property type="entry name" value="Nramp_1"/>
    <property type="match status" value="1"/>
</dbReference>
<evidence type="ECO:0000313" key="8">
    <source>
        <dbReference type="EMBL" id="RIA46694.1"/>
    </source>
</evidence>
<keyword evidence="5 7" id="KW-1133">Transmembrane helix</keyword>
<feature type="transmembrane region" description="Helical" evidence="7">
    <location>
        <begin position="245"/>
        <end position="268"/>
    </location>
</feature>
<organism evidence="8 9">
    <name type="scientific">Hephaestia caeni</name>
    <dbReference type="NCBI Taxonomy" id="645617"/>
    <lineage>
        <taxon>Bacteria</taxon>
        <taxon>Pseudomonadati</taxon>
        <taxon>Pseudomonadota</taxon>
        <taxon>Alphaproteobacteria</taxon>
        <taxon>Sphingomonadales</taxon>
        <taxon>Sphingomonadaceae</taxon>
        <taxon>Hephaestia</taxon>
    </lineage>
</organism>
<evidence type="ECO:0000256" key="4">
    <source>
        <dbReference type="ARBA" id="ARBA00022847"/>
    </source>
</evidence>
<comment type="subcellular location">
    <subcellularLocation>
        <location evidence="1">Membrane</location>
        <topology evidence="1">Multi-pass membrane protein</topology>
    </subcellularLocation>
</comment>
<dbReference type="GO" id="GO:0005384">
    <property type="term" value="F:manganese ion transmembrane transporter activity"/>
    <property type="evidence" value="ECO:0007669"/>
    <property type="project" value="TreeGrafter"/>
</dbReference>
<protein>
    <submittedName>
        <fullName evidence="8">Manganese transport protein</fullName>
    </submittedName>
</protein>
<feature type="transmembrane region" description="Helical" evidence="7">
    <location>
        <begin position="288"/>
        <end position="310"/>
    </location>
</feature>
<evidence type="ECO:0000256" key="7">
    <source>
        <dbReference type="SAM" id="Phobius"/>
    </source>
</evidence>
<dbReference type="PANTHER" id="PTHR11706">
    <property type="entry name" value="SOLUTE CARRIER PROTEIN FAMILY 11 MEMBER"/>
    <property type="match status" value="1"/>
</dbReference>
<accession>A0A397PKP6</accession>
<feature type="transmembrane region" description="Helical" evidence="7">
    <location>
        <begin position="124"/>
        <end position="147"/>
    </location>
</feature>
<feature type="transmembrane region" description="Helical" evidence="7">
    <location>
        <begin position="159"/>
        <end position="180"/>
    </location>
</feature>
<sequence>MLLTPQADKADTKAAAPTRLSTFRLLGPAFVAAVAYIDPGNYATNIQAGARYGYLLLWVVLWSSLIGVLIQLLSAKLGIATQASLATLIRDRLPRWASIGYWLQAEILAIATDLAEFVGAALGFHLLFGISLLEGAVITGIVSSMILAIERRGLKPLELVIAAMLGAVALIYLAELYLSHPDLGRLVGGTVMPGFAGQGSILLAAGILGATVMPHVIYLHSALMSPEARRASSARTLYRATMWDVGLAMTLATFVNLAMLAMAAATLGGSDHDIGSIEQAYRTLAPVLGHRAVAVFGLSLIIAGISSTVVGTLAGQEVMQDFTHLKIPIWVRRAITMLPSFAVIAAHADVTTVLVVSQVVLSFGIALAIVPLLLLTSNRPLMGDLVNHGWTSIVGWGCVILIVALNIIVLSSTFGVTL</sequence>
<evidence type="ECO:0000256" key="2">
    <source>
        <dbReference type="ARBA" id="ARBA00022448"/>
    </source>
</evidence>
<dbReference type="GO" id="GO:0034755">
    <property type="term" value="P:iron ion transmembrane transport"/>
    <property type="evidence" value="ECO:0007669"/>
    <property type="project" value="TreeGrafter"/>
</dbReference>
<keyword evidence="9" id="KW-1185">Reference proteome</keyword>
<dbReference type="PRINTS" id="PR00447">
    <property type="entry name" value="NATRESASSCMP"/>
</dbReference>
<proteinExistence type="predicted"/>
<dbReference type="NCBIfam" id="TIGR01197">
    <property type="entry name" value="nramp"/>
    <property type="match status" value="1"/>
</dbReference>
<name>A0A397PKP6_9SPHN</name>
<dbReference type="Pfam" id="PF01566">
    <property type="entry name" value="Nramp"/>
    <property type="match status" value="1"/>
</dbReference>
<evidence type="ECO:0000313" key="9">
    <source>
        <dbReference type="Proteomes" id="UP000266568"/>
    </source>
</evidence>
<dbReference type="GO" id="GO:0005886">
    <property type="term" value="C:plasma membrane"/>
    <property type="evidence" value="ECO:0007669"/>
    <property type="project" value="TreeGrafter"/>
</dbReference>
<evidence type="ECO:0000256" key="1">
    <source>
        <dbReference type="ARBA" id="ARBA00004141"/>
    </source>
</evidence>
<dbReference type="PANTHER" id="PTHR11706:SF33">
    <property type="entry name" value="NATURAL RESISTANCE-ASSOCIATED MACROPHAGE PROTEIN 2"/>
    <property type="match status" value="1"/>
</dbReference>
<dbReference type="EMBL" id="QXDC01000002">
    <property type="protein sequence ID" value="RIA46694.1"/>
    <property type="molecule type" value="Genomic_DNA"/>
</dbReference>
<feature type="transmembrane region" description="Helical" evidence="7">
    <location>
        <begin position="93"/>
        <end position="112"/>
    </location>
</feature>
<evidence type="ECO:0000256" key="6">
    <source>
        <dbReference type="ARBA" id="ARBA00023136"/>
    </source>
</evidence>
<dbReference type="RefSeq" id="WP_119034772.1">
    <property type="nucleotide sequence ID" value="NZ_QXDC01000002.1"/>
</dbReference>
<keyword evidence="4" id="KW-0769">Symport</keyword>
<dbReference type="AlphaFoldDB" id="A0A397PKP6"/>
<dbReference type="GO" id="GO:0015086">
    <property type="term" value="F:cadmium ion transmembrane transporter activity"/>
    <property type="evidence" value="ECO:0007669"/>
    <property type="project" value="TreeGrafter"/>
</dbReference>
<dbReference type="OrthoDB" id="9787548at2"/>
<dbReference type="Proteomes" id="UP000266568">
    <property type="component" value="Unassembled WGS sequence"/>
</dbReference>
<reference evidence="8 9" key="1">
    <citation type="submission" date="2018-08" db="EMBL/GenBank/DDBJ databases">
        <title>Genomic Encyclopedia of Type Strains, Phase IV (KMG-IV): sequencing the most valuable type-strain genomes for metagenomic binning, comparative biology and taxonomic classification.</title>
        <authorList>
            <person name="Goeker M."/>
        </authorList>
    </citation>
    <scope>NUCLEOTIDE SEQUENCE [LARGE SCALE GENOMIC DNA]</scope>
    <source>
        <strain evidence="8 9">DSM 25527</strain>
    </source>
</reference>
<gene>
    <name evidence="8" type="ORF">DFR49_1245</name>
</gene>
<feature type="transmembrane region" description="Helical" evidence="7">
    <location>
        <begin position="354"/>
        <end position="376"/>
    </location>
</feature>
<comment type="caution">
    <text evidence="8">The sequence shown here is derived from an EMBL/GenBank/DDBJ whole genome shotgun (WGS) entry which is preliminary data.</text>
</comment>
<evidence type="ECO:0000256" key="5">
    <source>
        <dbReference type="ARBA" id="ARBA00022989"/>
    </source>
</evidence>
<feature type="transmembrane region" description="Helical" evidence="7">
    <location>
        <begin position="388"/>
        <end position="410"/>
    </location>
</feature>
<keyword evidence="3 7" id="KW-0812">Transmembrane</keyword>
<dbReference type="InterPro" id="IPR001046">
    <property type="entry name" value="NRAMP_fam"/>
</dbReference>
<evidence type="ECO:0000256" key="3">
    <source>
        <dbReference type="ARBA" id="ARBA00022692"/>
    </source>
</evidence>